<evidence type="ECO:0000313" key="6">
    <source>
        <dbReference type="EMBL" id="MBB4078910.1"/>
    </source>
</evidence>
<evidence type="ECO:0000256" key="4">
    <source>
        <dbReference type="SAM" id="MobiDB-lite"/>
    </source>
</evidence>
<dbReference type="EMBL" id="JACIFF010000003">
    <property type="protein sequence ID" value="MBB4078910.1"/>
    <property type="molecule type" value="Genomic_DNA"/>
</dbReference>
<feature type="binding site" evidence="3">
    <location>
        <position position="69"/>
    </location>
    <ligand>
        <name>a divalent metal cation</name>
        <dbReference type="ChEBI" id="CHEBI:60240"/>
    </ligand>
</feature>
<feature type="binding site" evidence="3">
    <location>
        <position position="155"/>
    </location>
    <ligand>
        <name>a divalent metal cation</name>
        <dbReference type="ChEBI" id="CHEBI:60240"/>
    </ligand>
</feature>
<evidence type="ECO:0000256" key="1">
    <source>
        <dbReference type="ARBA" id="ARBA00008635"/>
    </source>
</evidence>
<dbReference type="RefSeq" id="WP_183495163.1">
    <property type="nucleotide sequence ID" value="NZ_JACIFF010000003.1"/>
</dbReference>
<dbReference type="GO" id="GO:0046872">
    <property type="term" value="F:metal ion binding"/>
    <property type="evidence" value="ECO:0007669"/>
    <property type="project" value="UniProtKB-KW"/>
</dbReference>
<evidence type="ECO:0000313" key="7">
    <source>
        <dbReference type="Proteomes" id="UP000576209"/>
    </source>
</evidence>
<comment type="caution">
    <text evidence="6">The sequence shown here is derived from an EMBL/GenBank/DDBJ whole genome shotgun (WGS) entry which is preliminary data.</text>
</comment>
<dbReference type="AlphaFoldDB" id="A0A840E1B4"/>
<gene>
    <name evidence="6" type="ORF">GGR28_001527</name>
</gene>
<dbReference type="Pfam" id="PF05163">
    <property type="entry name" value="DinB"/>
    <property type="match status" value="1"/>
</dbReference>
<protein>
    <submittedName>
        <fullName evidence="6">Putative damage-inducible protein DinB</fullName>
    </submittedName>
</protein>
<keyword evidence="5" id="KW-0732">Signal</keyword>
<dbReference type="SUPFAM" id="SSF109854">
    <property type="entry name" value="DinB/YfiT-like putative metalloenzymes"/>
    <property type="match status" value="1"/>
</dbReference>
<proteinExistence type="inferred from homology"/>
<evidence type="ECO:0000256" key="5">
    <source>
        <dbReference type="SAM" id="SignalP"/>
    </source>
</evidence>
<reference evidence="6 7" key="1">
    <citation type="submission" date="2020-08" db="EMBL/GenBank/DDBJ databases">
        <title>Genomic Encyclopedia of Type Strains, Phase IV (KMG-IV): sequencing the most valuable type-strain genomes for metagenomic binning, comparative biology and taxonomic classification.</title>
        <authorList>
            <person name="Goeker M."/>
        </authorList>
    </citation>
    <scope>NUCLEOTIDE SEQUENCE [LARGE SCALE GENOMIC DNA]</scope>
    <source>
        <strain evidence="6 7">DSM 105137</strain>
    </source>
</reference>
<evidence type="ECO:0000256" key="3">
    <source>
        <dbReference type="PIRSR" id="PIRSR607837-1"/>
    </source>
</evidence>
<name>A0A840E1B4_9BACT</name>
<evidence type="ECO:0000256" key="2">
    <source>
        <dbReference type="ARBA" id="ARBA00022723"/>
    </source>
</evidence>
<dbReference type="Proteomes" id="UP000576209">
    <property type="component" value="Unassembled WGS sequence"/>
</dbReference>
<feature type="region of interest" description="Disordered" evidence="4">
    <location>
        <begin position="82"/>
        <end position="101"/>
    </location>
</feature>
<dbReference type="InterPro" id="IPR034660">
    <property type="entry name" value="DinB/YfiT-like"/>
</dbReference>
<keyword evidence="7" id="KW-1185">Reference proteome</keyword>
<feature type="binding site" evidence="3">
    <location>
        <position position="151"/>
    </location>
    <ligand>
        <name>a divalent metal cation</name>
        <dbReference type="ChEBI" id="CHEBI:60240"/>
    </ligand>
</feature>
<feature type="signal peptide" evidence="5">
    <location>
        <begin position="1"/>
        <end position="22"/>
    </location>
</feature>
<organism evidence="6 7">
    <name type="scientific">Neolewinella aquimaris</name>
    <dbReference type="NCBI Taxonomy" id="1835722"/>
    <lineage>
        <taxon>Bacteria</taxon>
        <taxon>Pseudomonadati</taxon>
        <taxon>Bacteroidota</taxon>
        <taxon>Saprospiria</taxon>
        <taxon>Saprospirales</taxon>
        <taxon>Lewinellaceae</taxon>
        <taxon>Neolewinella</taxon>
    </lineage>
</organism>
<comment type="similarity">
    <text evidence="1">Belongs to the DinB family.</text>
</comment>
<sequence length="176" mass="19482">MKSLSVLFLLCLFLVSGTAALAQSSTDQMIQDWQRAKAFTLEYLEAMPAESYDYKPTPDMRSFAQQMLHLADGIYGISSAGTGAESPVGQGESEKSTDQSKESVIRMVTDGYDFVIASIQEMDPAILTEQINMFGRFDLSRATAIDKAFEHQTHHRGQTTVYLRLAGIEPPGEKLF</sequence>
<feature type="compositionally biased region" description="Basic and acidic residues" evidence="4">
    <location>
        <begin position="92"/>
        <end position="101"/>
    </location>
</feature>
<keyword evidence="2 3" id="KW-0479">Metal-binding</keyword>
<feature type="chain" id="PRO_5032469814" evidence="5">
    <location>
        <begin position="23"/>
        <end position="176"/>
    </location>
</feature>
<dbReference type="Gene3D" id="1.20.120.450">
    <property type="entry name" value="dinb family like domain"/>
    <property type="match status" value="1"/>
</dbReference>
<accession>A0A840E1B4</accession>
<dbReference type="InterPro" id="IPR007837">
    <property type="entry name" value="DinB"/>
</dbReference>